<dbReference type="EMBL" id="VBOZ01000017">
    <property type="protein sequence ID" value="TMQ64746.1"/>
    <property type="molecule type" value="Genomic_DNA"/>
</dbReference>
<dbReference type="InterPro" id="IPR007159">
    <property type="entry name" value="SpoVT-AbrB_dom"/>
</dbReference>
<dbReference type="Pfam" id="PF02381">
    <property type="entry name" value="MraZ"/>
    <property type="match status" value="2"/>
</dbReference>
<evidence type="ECO:0000256" key="5">
    <source>
        <dbReference type="ARBA" id="ARBA00023125"/>
    </source>
</evidence>
<dbReference type="GO" id="GO:0000976">
    <property type="term" value="F:transcription cis-regulatory region binding"/>
    <property type="evidence" value="ECO:0007669"/>
    <property type="project" value="TreeGrafter"/>
</dbReference>
<evidence type="ECO:0000256" key="7">
    <source>
        <dbReference type="HAMAP-Rule" id="MF_01008"/>
    </source>
</evidence>
<evidence type="ECO:0000256" key="3">
    <source>
        <dbReference type="ARBA" id="ARBA00022737"/>
    </source>
</evidence>
<dbReference type="SUPFAM" id="SSF89447">
    <property type="entry name" value="AbrB/MazE/MraZ-like"/>
    <property type="match status" value="1"/>
</dbReference>
<dbReference type="CDD" id="cd16320">
    <property type="entry name" value="MraZ_N"/>
    <property type="match status" value="1"/>
</dbReference>
<keyword evidence="6 7" id="KW-0804">Transcription</keyword>
<feature type="domain" description="SpoVT-AbrB" evidence="8">
    <location>
        <begin position="7"/>
        <end position="53"/>
    </location>
</feature>
<keyword evidence="2 7" id="KW-0963">Cytoplasm</keyword>
<proteinExistence type="inferred from homology"/>
<organism evidence="9 10">
    <name type="scientific">Eiseniibacteriota bacterium</name>
    <dbReference type="NCBI Taxonomy" id="2212470"/>
    <lineage>
        <taxon>Bacteria</taxon>
        <taxon>Candidatus Eiseniibacteriota</taxon>
    </lineage>
</organism>
<sequence>MATFRGSYKHSIDHKGRVSIPARFRRLLSGDASETFVVLRGLDACVSLFPADEFKRLEDRLRSRSFSDPTHRRYQRHMLLDSRDETLDAQGRVAIPPSLIAHAALKKEVLVNGVLDHIEIWSPEEFEKYMASSDRTYEDMAGELLL</sequence>
<evidence type="ECO:0000256" key="2">
    <source>
        <dbReference type="ARBA" id="ARBA00022490"/>
    </source>
</evidence>
<evidence type="ECO:0000313" key="9">
    <source>
        <dbReference type="EMBL" id="TMQ64746.1"/>
    </source>
</evidence>
<dbReference type="HAMAP" id="MF_01008">
    <property type="entry name" value="MraZ"/>
    <property type="match status" value="1"/>
</dbReference>
<evidence type="ECO:0000256" key="1">
    <source>
        <dbReference type="ARBA" id="ARBA00013860"/>
    </source>
</evidence>
<comment type="caution">
    <text evidence="9">The sequence shown here is derived from an EMBL/GenBank/DDBJ whole genome shotgun (WGS) entry which is preliminary data.</text>
</comment>
<dbReference type="CDD" id="cd16321">
    <property type="entry name" value="MraZ_C"/>
    <property type="match status" value="1"/>
</dbReference>
<name>A0A538TM92_UNCEI</name>
<dbReference type="PROSITE" id="PS51740">
    <property type="entry name" value="SPOVT_ABRB"/>
    <property type="match status" value="2"/>
</dbReference>
<dbReference type="GO" id="GO:0005737">
    <property type="term" value="C:cytoplasm"/>
    <property type="evidence" value="ECO:0007669"/>
    <property type="project" value="UniProtKB-UniRule"/>
</dbReference>
<keyword evidence="4 7" id="KW-0805">Transcription regulation</keyword>
<dbReference type="InterPro" id="IPR038619">
    <property type="entry name" value="MraZ_sf"/>
</dbReference>
<dbReference type="GO" id="GO:0003700">
    <property type="term" value="F:DNA-binding transcription factor activity"/>
    <property type="evidence" value="ECO:0007669"/>
    <property type="project" value="UniProtKB-UniRule"/>
</dbReference>
<dbReference type="Gene3D" id="3.40.1550.20">
    <property type="entry name" value="Transcriptional regulator MraZ domain"/>
    <property type="match status" value="1"/>
</dbReference>
<comment type="similarity">
    <text evidence="7">Belongs to the MraZ family.</text>
</comment>
<dbReference type="InterPro" id="IPR035642">
    <property type="entry name" value="MraZ_N"/>
</dbReference>
<reference evidence="9 10" key="1">
    <citation type="journal article" date="2019" name="Nat. Microbiol.">
        <title>Mediterranean grassland soil C-N compound turnover is dependent on rainfall and depth, and is mediated by genomically divergent microorganisms.</title>
        <authorList>
            <person name="Diamond S."/>
            <person name="Andeer P.F."/>
            <person name="Li Z."/>
            <person name="Crits-Christoph A."/>
            <person name="Burstein D."/>
            <person name="Anantharaman K."/>
            <person name="Lane K.R."/>
            <person name="Thomas B.C."/>
            <person name="Pan C."/>
            <person name="Northen T.R."/>
            <person name="Banfield J.F."/>
        </authorList>
    </citation>
    <scope>NUCLEOTIDE SEQUENCE [LARGE SCALE GENOMIC DNA]</scope>
    <source>
        <strain evidence="9">WS_9</strain>
    </source>
</reference>
<protein>
    <recommendedName>
        <fullName evidence="1 7">Transcriptional regulator MraZ</fullName>
    </recommendedName>
</protein>
<dbReference type="PANTHER" id="PTHR34701:SF1">
    <property type="entry name" value="TRANSCRIPTIONAL REGULATOR MRAZ"/>
    <property type="match status" value="1"/>
</dbReference>
<comment type="subcellular location">
    <subcellularLocation>
        <location evidence="7">Cytoplasm</location>
        <location evidence="7">Nucleoid</location>
    </subcellularLocation>
</comment>
<comment type="subunit">
    <text evidence="7">Forms oligomers.</text>
</comment>
<evidence type="ECO:0000259" key="8">
    <source>
        <dbReference type="PROSITE" id="PS51740"/>
    </source>
</evidence>
<dbReference type="InterPro" id="IPR037914">
    <property type="entry name" value="SpoVT-AbrB_sf"/>
</dbReference>
<keyword evidence="3" id="KW-0677">Repeat</keyword>
<gene>
    <name evidence="7 9" type="primary">mraZ</name>
    <name evidence="9" type="ORF">E6K79_06840</name>
</gene>
<accession>A0A538TM92</accession>
<dbReference type="GO" id="GO:2000143">
    <property type="term" value="P:negative regulation of DNA-templated transcription initiation"/>
    <property type="evidence" value="ECO:0007669"/>
    <property type="project" value="TreeGrafter"/>
</dbReference>
<dbReference type="PANTHER" id="PTHR34701">
    <property type="entry name" value="TRANSCRIPTIONAL REGULATOR MRAZ"/>
    <property type="match status" value="1"/>
</dbReference>
<evidence type="ECO:0000313" key="10">
    <source>
        <dbReference type="Proteomes" id="UP000317691"/>
    </source>
</evidence>
<feature type="domain" description="SpoVT-AbrB" evidence="8">
    <location>
        <begin position="82"/>
        <end position="125"/>
    </location>
</feature>
<dbReference type="InterPro" id="IPR020603">
    <property type="entry name" value="MraZ_dom"/>
</dbReference>
<keyword evidence="5 7" id="KW-0238">DNA-binding</keyword>
<dbReference type="GO" id="GO:0009295">
    <property type="term" value="C:nucleoid"/>
    <property type="evidence" value="ECO:0007669"/>
    <property type="project" value="UniProtKB-SubCell"/>
</dbReference>
<evidence type="ECO:0000256" key="6">
    <source>
        <dbReference type="ARBA" id="ARBA00023163"/>
    </source>
</evidence>
<dbReference type="InterPro" id="IPR035644">
    <property type="entry name" value="MraZ_C"/>
</dbReference>
<dbReference type="AlphaFoldDB" id="A0A538TM92"/>
<dbReference type="NCBIfam" id="TIGR00242">
    <property type="entry name" value="division/cell wall cluster transcriptional repressor MraZ"/>
    <property type="match status" value="1"/>
</dbReference>
<evidence type="ECO:0000256" key="4">
    <source>
        <dbReference type="ARBA" id="ARBA00023015"/>
    </source>
</evidence>
<dbReference type="Proteomes" id="UP000317691">
    <property type="component" value="Unassembled WGS sequence"/>
</dbReference>
<dbReference type="InterPro" id="IPR003444">
    <property type="entry name" value="MraZ"/>
</dbReference>